<dbReference type="EMBL" id="KN554026">
    <property type="protein sequence ID" value="KHJ89583.1"/>
    <property type="molecule type" value="Genomic_DNA"/>
</dbReference>
<feature type="region of interest" description="Disordered" evidence="1">
    <location>
        <begin position="1"/>
        <end position="52"/>
    </location>
</feature>
<evidence type="ECO:0000313" key="4">
    <source>
        <dbReference type="Proteomes" id="UP000053660"/>
    </source>
</evidence>
<dbReference type="AlphaFoldDB" id="A0A0B1SWB6"/>
<dbReference type="Gene3D" id="2.40.70.10">
    <property type="entry name" value="Acid Proteases"/>
    <property type="match status" value="1"/>
</dbReference>
<accession>A0A0B1SWB6</accession>
<dbReference type="Proteomes" id="UP000053660">
    <property type="component" value="Unassembled WGS sequence"/>
</dbReference>
<dbReference type="InterPro" id="IPR008737">
    <property type="entry name" value="DUF1758"/>
</dbReference>
<dbReference type="OrthoDB" id="5864896at2759"/>
<proteinExistence type="predicted"/>
<gene>
    <name evidence="3" type="ORF">OESDEN_10589</name>
</gene>
<name>A0A0B1SWB6_OESDE</name>
<reference evidence="3 4" key="1">
    <citation type="submission" date="2014-03" db="EMBL/GenBank/DDBJ databases">
        <title>Draft genome of the hookworm Oesophagostomum dentatum.</title>
        <authorList>
            <person name="Mitreva M."/>
        </authorList>
    </citation>
    <scope>NUCLEOTIDE SEQUENCE [LARGE SCALE GENOMIC DNA]</scope>
    <source>
        <strain evidence="3 4">OD-Hann</strain>
    </source>
</reference>
<sequence length="224" mass="24586">MTDRSTGKGAIPQHIQTQPRSAYQGQHARRQGTSQNAELFCPESSSTSETREEQYVLMTATAQAFNMDTMGYEPVMIFFDTGAQKSFINSDKSTKLRLPIARNTSFRVSGFGGQMENFAPNEVSLTLKNPTRGRVMKGVTMRTKFPLTSAMSTAKLSFVDSKLIRKGKIKVAQPSLEDRIITPDVLVGQHLIEGFLVRDQPCVTLPSGVVLTPTVFGFAISGKS</sequence>
<evidence type="ECO:0000259" key="2">
    <source>
        <dbReference type="Pfam" id="PF05585"/>
    </source>
</evidence>
<dbReference type="InterPro" id="IPR021109">
    <property type="entry name" value="Peptidase_aspartic_dom_sf"/>
</dbReference>
<evidence type="ECO:0000256" key="1">
    <source>
        <dbReference type="SAM" id="MobiDB-lite"/>
    </source>
</evidence>
<organism evidence="3 4">
    <name type="scientific">Oesophagostomum dentatum</name>
    <name type="common">Nodular worm</name>
    <dbReference type="NCBI Taxonomy" id="61180"/>
    <lineage>
        <taxon>Eukaryota</taxon>
        <taxon>Metazoa</taxon>
        <taxon>Ecdysozoa</taxon>
        <taxon>Nematoda</taxon>
        <taxon>Chromadorea</taxon>
        <taxon>Rhabditida</taxon>
        <taxon>Rhabditina</taxon>
        <taxon>Rhabditomorpha</taxon>
        <taxon>Strongyloidea</taxon>
        <taxon>Strongylidae</taxon>
        <taxon>Oesophagostomum</taxon>
    </lineage>
</organism>
<keyword evidence="4" id="KW-1185">Reference proteome</keyword>
<feature type="domain" description="DUF1758" evidence="2">
    <location>
        <begin position="75"/>
        <end position="223"/>
    </location>
</feature>
<protein>
    <recommendedName>
        <fullName evidence="2">DUF1758 domain-containing protein</fullName>
    </recommendedName>
</protein>
<dbReference type="Pfam" id="PF05585">
    <property type="entry name" value="DUF1758"/>
    <property type="match status" value="1"/>
</dbReference>
<feature type="compositionally biased region" description="Polar residues" evidence="1">
    <location>
        <begin position="14"/>
        <end position="24"/>
    </location>
</feature>
<evidence type="ECO:0000313" key="3">
    <source>
        <dbReference type="EMBL" id="KHJ89583.1"/>
    </source>
</evidence>